<evidence type="ECO:0000256" key="5">
    <source>
        <dbReference type="HAMAP-Rule" id="MF_01114"/>
    </source>
</evidence>
<dbReference type="Pfam" id="PF21982">
    <property type="entry name" value="RecX_HTH1"/>
    <property type="match status" value="1"/>
</dbReference>
<keyword evidence="4 5" id="KW-0963">Cytoplasm</keyword>
<name>A0A6P1MI11_9FIRM</name>
<dbReference type="GO" id="GO:0005737">
    <property type="term" value="C:cytoplasm"/>
    <property type="evidence" value="ECO:0007669"/>
    <property type="project" value="UniProtKB-SubCell"/>
</dbReference>
<evidence type="ECO:0000256" key="1">
    <source>
        <dbReference type="ARBA" id="ARBA00004496"/>
    </source>
</evidence>
<dbReference type="HAMAP" id="MF_01114">
    <property type="entry name" value="RecX"/>
    <property type="match status" value="1"/>
</dbReference>
<accession>A0A6P1MI11</accession>
<gene>
    <name evidence="5" type="primary">recX</name>
    <name evidence="8" type="ORF">Ami3637_01450</name>
</gene>
<evidence type="ECO:0000259" key="7">
    <source>
        <dbReference type="Pfam" id="PF21982"/>
    </source>
</evidence>
<dbReference type="EMBL" id="CP047591">
    <property type="protein sequence ID" value="QHI71236.1"/>
    <property type="molecule type" value="Genomic_DNA"/>
</dbReference>
<evidence type="ECO:0000256" key="2">
    <source>
        <dbReference type="ARBA" id="ARBA00009695"/>
    </source>
</evidence>
<feature type="domain" description="RecX second three-helical" evidence="6">
    <location>
        <begin position="63"/>
        <end position="101"/>
    </location>
</feature>
<comment type="subcellular location">
    <subcellularLocation>
        <location evidence="1 5">Cytoplasm</location>
    </subcellularLocation>
</comment>
<dbReference type="InterPro" id="IPR036388">
    <property type="entry name" value="WH-like_DNA-bd_sf"/>
</dbReference>
<dbReference type="Proteomes" id="UP000463883">
    <property type="component" value="Chromosome"/>
</dbReference>
<comment type="similarity">
    <text evidence="2 5">Belongs to the RecX family.</text>
</comment>
<comment type="function">
    <text evidence="5">Modulates RecA activity.</text>
</comment>
<evidence type="ECO:0000256" key="4">
    <source>
        <dbReference type="ARBA" id="ARBA00022490"/>
    </source>
</evidence>
<keyword evidence="9" id="KW-1185">Reference proteome</keyword>
<dbReference type="GO" id="GO:0006282">
    <property type="term" value="P:regulation of DNA repair"/>
    <property type="evidence" value="ECO:0007669"/>
    <property type="project" value="UniProtKB-UniRule"/>
</dbReference>
<dbReference type="KEGG" id="amic:Ami3637_01450"/>
<dbReference type="PANTHER" id="PTHR33602:SF1">
    <property type="entry name" value="REGULATORY PROTEIN RECX FAMILY PROTEIN"/>
    <property type="match status" value="1"/>
</dbReference>
<evidence type="ECO:0000259" key="6">
    <source>
        <dbReference type="Pfam" id="PF02631"/>
    </source>
</evidence>
<proteinExistence type="inferred from homology"/>
<dbReference type="RefSeq" id="WP_162361012.1">
    <property type="nucleotide sequence ID" value="NZ_CP047591.1"/>
</dbReference>
<evidence type="ECO:0000256" key="3">
    <source>
        <dbReference type="ARBA" id="ARBA00018111"/>
    </source>
</evidence>
<dbReference type="Pfam" id="PF02631">
    <property type="entry name" value="RecX_HTH2"/>
    <property type="match status" value="1"/>
</dbReference>
<feature type="domain" description="RecX first three-helical" evidence="7">
    <location>
        <begin position="19"/>
        <end position="56"/>
    </location>
</feature>
<dbReference type="Gene3D" id="1.10.10.10">
    <property type="entry name" value="Winged helix-like DNA-binding domain superfamily/Winged helix DNA-binding domain"/>
    <property type="match status" value="2"/>
</dbReference>
<sequence length="183" mass="21487">MRADKNKEDLTVVKKNPVDSALKYLASRDRTCMEIQKYLTEKEFSSEEIQQAISYLLNLNYLNDEVYAEKYIEYAISKGKGIMKIKNDLRQKGIEQEIIDDKVSSSEDLAAKEERKRALNQALKIIENTKIEYLTDWDCDFQEKEQKYKEIQRIKGKIARRLQGLGYSPDVIFNIINDIFKNE</sequence>
<dbReference type="InterPro" id="IPR053926">
    <property type="entry name" value="RecX_HTH_1st"/>
</dbReference>
<dbReference type="AlphaFoldDB" id="A0A6P1MI11"/>
<dbReference type="InterPro" id="IPR003783">
    <property type="entry name" value="Regulatory_RecX"/>
</dbReference>
<evidence type="ECO:0000313" key="8">
    <source>
        <dbReference type="EMBL" id="QHI71236.1"/>
    </source>
</evidence>
<dbReference type="PANTHER" id="PTHR33602">
    <property type="entry name" value="REGULATORY PROTEIN RECX FAMILY PROTEIN"/>
    <property type="match status" value="1"/>
</dbReference>
<dbReference type="InterPro" id="IPR053924">
    <property type="entry name" value="RecX_HTH_2nd"/>
</dbReference>
<evidence type="ECO:0000313" key="9">
    <source>
        <dbReference type="Proteomes" id="UP000463883"/>
    </source>
</evidence>
<organism evidence="8 9">
    <name type="scientific">Aminipila terrae</name>
    <dbReference type="NCBI Taxonomy" id="2697030"/>
    <lineage>
        <taxon>Bacteria</taxon>
        <taxon>Bacillati</taxon>
        <taxon>Bacillota</taxon>
        <taxon>Clostridia</taxon>
        <taxon>Peptostreptococcales</taxon>
        <taxon>Anaerovoracaceae</taxon>
        <taxon>Aminipila</taxon>
    </lineage>
</organism>
<protein>
    <recommendedName>
        <fullName evidence="3 5">Regulatory protein RecX</fullName>
    </recommendedName>
</protein>
<reference evidence="8 9" key="1">
    <citation type="submission" date="2020-01" db="EMBL/GenBank/DDBJ databases">
        <title>Genomic analysis of Aminipila sp. CBA3637.</title>
        <authorList>
            <person name="Kim Y.B."/>
            <person name="Roh S.W."/>
        </authorList>
    </citation>
    <scope>NUCLEOTIDE SEQUENCE [LARGE SCALE GENOMIC DNA]</scope>
    <source>
        <strain evidence="8 9">CBA3637</strain>
    </source>
</reference>